<dbReference type="PANTHER" id="PTHR32319:SF0">
    <property type="entry name" value="BACTERIAL HEMOLYSIN-LIKE PROTEIN"/>
    <property type="match status" value="1"/>
</dbReference>
<dbReference type="SUPFAM" id="SSF53335">
    <property type="entry name" value="S-adenosyl-L-methionine-dependent methyltransferases"/>
    <property type="match status" value="1"/>
</dbReference>
<dbReference type="Proteomes" id="UP000176938">
    <property type="component" value="Unassembled WGS sequence"/>
</dbReference>
<dbReference type="PIRSF" id="PIRSF005578">
    <property type="entry name" value="TlyA"/>
    <property type="match status" value="1"/>
</dbReference>
<evidence type="ECO:0000256" key="2">
    <source>
        <dbReference type="ARBA" id="ARBA00029460"/>
    </source>
</evidence>
<dbReference type="EMBL" id="METP01000046">
    <property type="protein sequence ID" value="OGC05306.1"/>
    <property type="molecule type" value="Genomic_DNA"/>
</dbReference>
<dbReference type="NCBIfam" id="TIGR00478">
    <property type="entry name" value="tly"/>
    <property type="match status" value="1"/>
</dbReference>
<dbReference type="Pfam" id="PF01728">
    <property type="entry name" value="FtsJ"/>
    <property type="match status" value="1"/>
</dbReference>
<evidence type="ECO:0000256" key="1">
    <source>
        <dbReference type="ARBA" id="ARBA00022884"/>
    </source>
</evidence>
<proteinExistence type="inferred from homology"/>
<organism evidence="5 6">
    <name type="scientific">candidate division WOR-1 bacterium RIFCSPLOWO2_02_FULL_46_20</name>
    <dbReference type="NCBI Taxonomy" id="1802567"/>
    <lineage>
        <taxon>Bacteria</taxon>
        <taxon>Bacillati</taxon>
        <taxon>Saganbacteria</taxon>
    </lineage>
</organism>
<dbReference type="PROSITE" id="PS50889">
    <property type="entry name" value="S4"/>
    <property type="match status" value="1"/>
</dbReference>
<comment type="similarity">
    <text evidence="2">Belongs to the TlyA family.</text>
</comment>
<dbReference type="InterPro" id="IPR002942">
    <property type="entry name" value="S4_RNA-bd"/>
</dbReference>
<evidence type="ECO:0000313" key="6">
    <source>
        <dbReference type="Proteomes" id="UP000176938"/>
    </source>
</evidence>
<protein>
    <submittedName>
        <fullName evidence="5">rRNA methyltransferase</fullName>
    </submittedName>
</protein>
<comment type="caution">
    <text evidence="5">The sequence shown here is derived from an EMBL/GenBank/DDBJ whole genome shotgun (WGS) entry which is preliminary data.</text>
</comment>
<dbReference type="CDD" id="cd00165">
    <property type="entry name" value="S4"/>
    <property type="match status" value="1"/>
</dbReference>
<accession>A0A1F4RB12</accession>
<gene>
    <name evidence="5" type="ORF">A3H38_02570</name>
</gene>
<dbReference type="Gene3D" id="3.10.290.10">
    <property type="entry name" value="RNA-binding S4 domain"/>
    <property type="match status" value="1"/>
</dbReference>
<name>A0A1F4RB12_UNCSA</name>
<keyword evidence="5" id="KW-0489">Methyltransferase</keyword>
<dbReference type="InterPro" id="IPR002877">
    <property type="entry name" value="RNA_MeTrfase_FtsJ_dom"/>
</dbReference>
<dbReference type="InterPro" id="IPR036986">
    <property type="entry name" value="S4_RNA-bd_sf"/>
</dbReference>
<evidence type="ECO:0000256" key="3">
    <source>
        <dbReference type="PROSITE-ProRule" id="PRU00182"/>
    </source>
</evidence>
<evidence type="ECO:0000259" key="4">
    <source>
        <dbReference type="SMART" id="SM00363"/>
    </source>
</evidence>
<sequence>MKKRLDQLLVEKELFASRSKAQAAIMAGQVYVNGQKSDKAGKLFSADARIEIKGNLCPYVSRGGVKLERALDEFRVEVKDKICLDIGASTGGFTDCLLQRGAAKVYAIDVGYGQLAWKLRQEERVVVVEKTNVRHLVPENFYSRYSLPACRLPAGRQGKARPITHYPALAVVDVSFISLAKVLPAVYSLLADKAEIIALIKPQFEAKREQVGKGGIVRSEEIRSEVVEKVKTEAKAVGFKVKGLIQSPITGADGNVEFLLLLTKGDIISL</sequence>
<dbReference type="GO" id="GO:0003723">
    <property type="term" value="F:RNA binding"/>
    <property type="evidence" value="ECO:0007669"/>
    <property type="project" value="UniProtKB-KW"/>
</dbReference>
<dbReference type="InterPro" id="IPR029063">
    <property type="entry name" value="SAM-dependent_MTases_sf"/>
</dbReference>
<keyword evidence="5" id="KW-0808">Transferase</keyword>
<dbReference type="GO" id="GO:0032259">
    <property type="term" value="P:methylation"/>
    <property type="evidence" value="ECO:0007669"/>
    <property type="project" value="UniProtKB-KW"/>
</dbReference>
<dbReference type="GO" id="GO:0008168">
    <property type="term" value="F:methyltransferase activity"/>
    <property type="evidence" value="ECO:0007669"/>
    <property type="project" value="UniProtKB-KW"/>
</dbReference>
<dbReference type="SMART" id="SM00363">
    <property type="entry name" value="S4"/>
    <property type="match status" value="1"/>
</dbReference>
<keyword evidence="1 3" id="KW-0694">RNA-binding</keyword>
<dbReference type="Pfam" id="PF01479">
    <property type="entry name" value="S4"/>
    <property type="match status" value="1"/>
</dbReference>
<dbReference type="PANTHER" id="PTHR32319">
    <property type="entry name" value="BACTERIAL HEMOLYSIN-LIKE PROTEIN"/>
    <property type="match status" value="1"/>
</dbReference>
<dbReference type="Gene3D" id="3.40.50.150">
    <property type="entry name" value="Vaccinia Virus protein VP39"/>
    <property type="match status" value="1"/>
</dbReference>
<dbReference type="InterPro" id="IPR047048">
    <property type="entry name" value="TlyA"/>
</dbReference>
<dbReference type="InterPro" id="IPR004538">
    <property type="entry name" value="Hemolysin_A/TlyA"/>
</dbReference>
<dbReference type="AlphaFoldDB" id="A0A1F4RB12"/>
<evidence type="ECO:0000313" key="5">
    <source>
        <dbReference type="EMBL" id="OGC05306.1"/>
    </source>
</evidence>
<reference evidence="5 6" key="1">
    <citation type="journal article" date="2016" name="Nat. Commun.">
        <title>Thousands of microbial genomes shed light on interconnected biogeochemical processes in an aquifer system.</title>
        <authorList>
            <person name="Anantharaman K."/>
            <person name="Brown C.T."/>
            <person name="Hug L.A."/>
            <person name="Sharon I."/>
            <person name="Castelle C.J."/>
            <person name="Probst A.J."/>
            <person name="Thomas B.C."/>
            <person name="Singh A."/>
            <person name="Wilkins M.J."/>
            <person name="Karaoz U."/>
            <person name="Brodie E.L."/>
            <person name="Williams K.H."/>
            <person name="Hubbard S.S."/>
            <person name="Banfield J.F."/>
        </authorList>
    </citation>
    <scope>NUCLEOTIDE SEQUENCE [LARGE SCALE GENOMIC DNA]</scope>
</reference>
<dbReference type="SUPFAM" id="SSF55174">
    <property type="entry name" value="Alpha-L RNA-binding motif"/>
    <property type="match status" value="1"/>
</dbReference>
<feature type="domain" description="RNA-binding S4" evidence="4">
    <location>
        <begin position="3"/>
        <end position="68"/>
    </location>
</feature>